<evidence type="ECO:0000313" key="4">
    <source>
        <dbReference type="EMBL" id="AEF93600.1"/>
    </source>
</evidence>
<feature type="transmembrane region" description="Helical" evidence="2">
    <location>
        <begin position="50"/>
        <end position="67"/>
    </location>
</feature>
<dbReference type="AlphaFoldDB" id="F6B8M8"/>
<evidence type="ECO:0000256" key="1">
    <source>
        <dbReference type="SAM" id="MobiDB-lite"/>
    </source>
</evidence>
<dbReference type="HOGENOM" id="CLU_029425_10_0_9"/>
<protein>
    <submittedName>
        <fullName evidence="4">Peptidase M23</fullName>
    </submittedName>
</protein>
<keyword evidence="2" id="KW-0812">Transmembrane</keyword>
<dbReference type="SUPFAM" id="SSF51261">
    <property type="entry name" value="Duplicated hybrid motif"/>
    <property type="match status" value="1"/>
</dbReference>
<evidence type="ECO:0000259" key="3">
    <source>
        <dbReference type="Pfam" id="PF01551"/>
    </source>
</evidence>
<dbReference type="Pfam" id="PF01551">
    <property type="entry name" value="Peptidase_M23"/>
    <property type="match status" value="1"/>
</dbReference>
<feature type="domain" description="M23ase beta-sheet core" evidence="3">
    <location>
        <begin position="159"/>
        <end position="252"/>
    </location>
</feature>
<feature type="compositionally biased region" description="Basic and acidic residues" evidence="1">
    <location>
        <begin position="271"/>
        <end position="289"/>
    </location>
</feature>
<dbReference type="InterPro" id="IPR050570">
    <property type="entry name" value="Cell_wall_metabolism_enzyme"/>
</dbReference>
<dbReference type="CDD" id="cd12797">
    <property type="entry name" value="M23_peptidase"/>
    <property type="match status" value="1"/>
</dbReference>
<reference evidence="4" key="1">
    <citation type="submission" date="2011-05" db="EMBL/GenBank/DDBJ databases">
        <title>Complete sequence of Desulfotomaculum carboxydivorans CO-1-SRB.</title>
        <authorList>
            <consortium name="US DOE Joint Genome Institute"/>
            <person name="Lucas S."/>
            <person name="Han J."/>
            <person name="Lapidus A."/>
            <person name="Cheng J.-F."/>
            <person name="Goodwin L."/>
            <person name="Pitluck S."/>
            <person name="Peters L."/>
            <person name="Mikhailova N."/>
            <person name="Lu M."/>
            <person name="Han C."/>
            <person name="Tapia R."/>
            <person name="Land M."/>
            <person name="Hauser L."/>
            <person name="Kyrpides N."/>
            <person name="Ivanova N."/>
            <person name="Pagani I."/>
            <person name="Stams A."/>
            <person name="Plugge C."/>
            <person name="Muyzer G."/>
            <person name="Kuever J."/>
            <person name="Parshina S."/>
            <person name="Ivanova A."/>
            <person name="Nazina T."/>
            <person name="Woyke T."/>
        </authorList>
    </citation>
    <scope>NUCLEOTIDE SEQUENCE [LARGE SCALE GENOMIC DNA]</scope>
    <source>
        <strain evidence="4">CO-1-SRB</strain>
    </source>
</reference>
<dbReference type="InterPro" id="IPR016047">
    <property type="entry name" value="M23ase_b-sheet_dom"/>
</dbReference>
<organism evidence="4 5">
    <name type="scientific">Desulfotomaculum nigrificans (strain DSM 14880 / VKM B-2319 / CO-1-SRB)</name>
    <name type="common">Desulfotomaculum carboxydivorans</name>
    <dbReference type="NCBI Taxonomy" id="868595"/>
    <lineage>
        <taxon>Bacteria</taxon>
        <taxon>Bacillati</taxon>
        <taxon>Bacillota</taxon>
        <taxon>Clostridia</taxon>
        <taxon>Eubacteriales</taxon>
        <taxon>Desulfotomaculaceae</taxon>
        <taxon>Desulfotomaculum</taxon>
    </lineage>
</organism>
<dbReference type="GO" id="GO:0004222">
    <property type="term" value="F:metalloendopeptidase activity"/>
    <property type="evidence" value="ECO:0007669"/>
    <property type="project" value="TreeGrafter"/>
</dbReference>
<dbReference type="eggNOG" id="COG0739">
    <property type="taxonomic scope" value="Bacteria"/>
</dbReference>
<feature type="region of interest" description="Disordered" evidence="1">
    <location>
        <begin position="258"/>
        <end position="289"/>
    </location>
</feature>
<accession>F6B8M8</accession>
<keyword evidence="5" id="KW-1185">Reference proteome</keyword>
<dbReference type="EMBL" id="CP002736">
    <property type="protein sequence ID" value="AEF93600.1"/>
    <property type="molecule type" value="Genomic_DNA"/>
</dbReference>
<proteinExistence type="predicted"/>
<dbReference type="InterPro" id="IPR011055">
    <property type="entry name" value="Dup_hybrid_motif"/>
</dbReference>
<evidence type="ECO:0000313" key="5">
    <source>
        <dbReference type="Proteomes" id="UP000009226"/>
    </source>
</evidence>
<gene>
    <name evidence="4" type="ordered locus">Desca_0715</name>
</gene>
<dbReference type="PANTHER" id="PTHR21666:SF270">
    <property type="entry name" value="MUREIN HYDROLASE ACTIVATOR ENVC"/>
    <property type="match status" value="1"/>
</dbReference>
<dbReference type="KEGG" id="dca:Desca_0715"/>
<dbReference type="PANTHER" id="PTHR21666">
    <property type="entry name" value="PEPTIDASE-RELATED"/>
    <property type="match status" value="1"/>
</dbReference>
<evidence type="ECO:0000256" key="2">
    <source>
        <dbReference type="SAM" id="Phobius"/>
    </source>
</evidence>
<dbReference type="STRING" id="868595.Desca_0715"/>
<keyword evidence="2" id="KW-0472">Membrane</keyword>
<keyword evidence="2" id="KW-1133">Transmembrane helix</keyword>
<dbReference type="Proteomes" id="UP000009226">
    <property type="component" value="Chromosome"/>
</dbReference>
<name>F6B8M8_DESCC</name>
<dbReference type="RefSeq" id="WP_013809801.1">
    <property type="nucleotide sequence ID" value="NC_015565.1"/>
</dbReference>
<sequence length="289" mass="32438">MKIGRISFSKFKKKRMEPLNTYYNPDDWASAYNYSSRWRRKKTRGGGWKTFYRIVVALGIFAVLLVIKESPHPWSQQARNSLKVALTTEWDITPMLDKAVEIGLKTVNMDWPLFHELSNQAVPAMTEKKQEAAWTIPVSGHLVQEFGWVKNPEDNLERFNSGIDIAASAGSPVKSVQPGKVSRIGSDRTYGEFVLVEHHRGEYALYAGVTDITVSEGEQVEAGQVIGKVAQPDKGDPVLHFEVRENDKLVDPLSKISLSSLQSESNNQDKAAAKKETKDNSKSQETTKQ</sequence>
<dbReference type="Gene3D" id="2.70.70.10">
    <property type="entry name" value="Glucose Permease (Domain IIA)"/>
    <property type="match status" value="1"/>
</dbReference>